<dbReference type="InterPro" id="IPR036188">
    <property type="entry name" value="FAD/NAD-bd_sf"/>
</dbReference>
<name>G0QY39_ICHMU</name>
<organism evidence="6 7">
    <name type="scientific">Ichthyophthirius multifiliis</name>
    <name type="common">White spot disease agent</name>
    <name type="synonym">Ich</name>
    <dbReference type="NCBI Taxonomy" id="5932"/>
    <lineage>
        <taxon>Eukaryota</taxon>
        <taxon>Sar</taxon>
        <taxon>Alveolata</taxon>
        <taxon>Ciliophora</taxon>
        <taxon>Intramacronucleata</taxon>
        <taxon>Oligohymenophorea</taxon>
        <taxon>Hymenostomatida</taxon>
        <taxon>Ophryoglenina</taxon>
        <taxon>Ichthyophthirius</taxon>
    </lineage>
</organism>
<dbReference type="Proteomes" id="UP000008983">
    <property type="component" value="Unassembled WGS sequence"/>
</dbReference>
<dbReference type="InterPro" id="IPR023753">
    <property type="entry name" value="FAD/NAD-binding_dom"/>
</dbReference>
<dbReference type="OrthoDB" id="432169at2759"/>
<dbReference type="GO" id="GO:0051537">
    <property type="term" value="F:2 iron, 2 sulfur cluster binding"/>
    <property type="evidence" value="ECO:0007669"/>
    <property type="project" value="InterPro"/>
</dbReference>
<keyword evidence="3" id="KW-0274">FAD</keyword>
<dbReference type="InParanoid" id="G0QY39"/>
<dbReference type="PRINTS" id="PR00368">
    <property type="entry name" value="FADPNR"/>
</dbReference>
<dbReference type="OMA" id="XNDEVIA"/>
<keyword evidence="2" id="KW-0285">Flavoprotein</keyword>
<evidence type="ECO:0000256" key="3">
    <source>
        <dbReference type="ARBA" id="ARBA00022827"/>
    </source>
</evidence>
<accession>G0QY39</accession>
<dbReference type="PANTHER" id="PTHR43557">
    <property type="entry name" value="APOPTOSIS-INDUCING FACTOR 1"/>
    <property type="match status" value="1"/>
</dbReference>
<evidence type="ECO:0000259" key="5">
    <source>
        <dbReference type="Pfam" id="PF07992"/>
    </source>
</evidence>
<dbReference type="PANTHER" id="PTHR43557:SF2">
    <property type="entry name" value="RIESKE DOMAIN-CONTAINING PROTEIN-RELATED"/>
    <property type="match status" value="1"/>
</dbReference>
<evidence type="ECO:0000313" key="6">
    <source>
        <dbReference type="EMBL" id="EGR29865.1"/>
    </source>
</evidence>
<proteinExistence type="predicted"/>
<evidence type="ECO:0000256" key="2">
    <source>
        <dbReference type="ARBA" id="ARBA00022630"/>
    </source>
</evidence>
<dbReference type="SUPFAM" id="SSF51905">
    <property type="entry name" value="FAD/NAD(P)-binding domain"/>
    <property type="match status" value="1"/>
</dbReference>
<dbReference type="Pfam" id="PF07992">
    <property type="entry name" value="Pyr_redox_2"/>
    <property type="match status" value="1"/>
</dbReference>
<sequence>MKQLQRYEVCESSQIKEGQIFSYTVKDGDNSEYELLIIRYQGKLYCVGGIDTYDGKTSLKNGICFENKLYSPQNGSAFNIQTGLPELAPAIDELPRFYVEEVIQINKKNDNIIKIKKKQGKVIIYIPKYIPKRIVPAFQTKYASDFRKVVIIGSGPAAFGAIESLRLTGYTGEITLITKGTKLPYDKTKLTKSFKNLNYKNLYLRDEDWYESTGINFMLGREVVYVDKTHGSPYVLLEDGLKIEYDGLIVATGVSPEIREIEGLQEKENVSFLYNMEHHKKIKYYLESAKHITILGNSIRTMECASTIKKEFPHIDIWVVDENKKPVMGQEYGEELYDQILKYQNQ</sequence>
<dbReference type="eggNOG" id="KOG1336">
    <property type="taxonomic scope" value="Eukaryota"/>
</dbReference>
<dbReference type="STRING" id="857967.G0QY39"/>
<dbReference type="Gene3D" id="2.102.10.10">
    <property type="entry name" value="Rieske [2Fe-2S] iron-sulphur domain"/>
    <property type="match status" value="1"/>
</dbReference>
<dbReference type="SUPFAM" id="SSF50022">
    <property type="entry name" value="ISP domain"/>
    <property type="match status" value="1"/>
</dbReference>
<dbReference type="InterPro" id="IPR050446">
    <property type="entry name" value="FAD-oxidoreductase/Apoptosis"/>
</dbReference>
<keyword evidence="7" id="KW-1185">Reference proteome</keyword>
<comment type="cofactor">
    <cofactor evidence="1">
        <name>FAD</name>
        <dbReference type="ChEBI" id="CHEBI:57692"/>
    </cofactor>
</comment>
<dbReference type="GO" id="GO:0016651">
    <property type="term" value="F:oxidoreductase activity, acting on NAD(P)H"/>
    <property type="evidence" value="ECO:0007669"/>
    <property type="project" value="TreeGrafter"/>
</dbReference>
<dbReference type="RefSeq" id="XP_004031101.1">
    <property type="nucleotide sequence ID" value="XM_004031053.1"/>
</dbReference>
<keyword evidence="4" id="KW-0560">Oxidoreductase</keyword>
<evidence type="ECO:0000256" key="1">
    <source>
        <dbReference type="ARBA" id="ARBA00001974"/>
    </source>
</evidence>
<reference evidence="6 7" key="1">
    <citation type="submission" date="2011-07" db="EMBL/GenBank/DDBJ databases">
        <authorList>
            <person name="Coyne R."/>
            <person name="Brami D."/>
            <person name="Johnson J."/>
            <person name="Hostetler J."/>
            <person name="Hannick L."/>
            <person name="Clark T."/>
            <person name="Cassidy-Hanley D."/>
            <person name="Inman J."/>
        </authorList>
    </citation>
    <scope>NUCLEOTIDE SEQUENCE [LARGE SCALE GENOMIC DNA]</scope>
    <source>
        <strain evidence="6 7">G5</strain>
    </source>
</reference>
<dbReference type="GO" id="GO:0005737">
    <property type="term" value="C:cytoplasm"/>
    <property type="evidence" value="ECO:0007669"/>
    <property type="project" value="TreeGrafter"/>
</dbReference>
<feature type="domain" description="FAD/NAD(P)-binding" evidence="5">
    <location>
        <begin position="148"/>
        <end position="335"/>
    </location>
</feature>
<dbReference type="EMBL" id="GL984098">
    <property type="protein sequence ID" value="EGR29865.1"/>
    <property type="molecule type" value="Genomic_DNA"/>
</dbReference>
<evidence type="ECO:0000313" key="7">
    <source>
        <dbReference type="Proteomes" id="UP000008983"/>
    </source>
</evidence>
<gene>
    <name evidence="6" type="ORF">IMG5_147080</name>
</gene>
<evidence type="ECO:0000256" key="4">
    <source>
        <dbReference type="ARBA" id="ARBA00023002"/>
    </source>
</evidence>
<dbReference type="AlphaFoldDB" id="G0QY39"/>
<protein>
    <recommendedName>
        <fullName evidence="5">FAD/NAD(P)-binding domain-containing protein</fullName>
    </recommendedName>
</protein>
<dbReference type="Gene3D" id="3.50.50.60">
    <property type="entry name" value="FAD/NAD(P)-binding domain"/>
    <property type="match status" value="2"/>
</dbReference>
<dbReference type="GeneID" id="14905975"/>
<dbReference type="InterPro" id="IPR036922">
    <property type="entry name" value="Rieske_2Fe-2S_sf"/>
</dbReference>